<keyword evidence="1" id="KW-0472">Membrane</keyword>
<keyword evidence="1" id="KW-0812">Transmembrane</keyword>
<evidence type="ECO:0000313" key="4">
    <source>
        <dbReference type="Proteomes" id="UP000694865"/>
    </source>
</evidence>
<feature type="signal peptide" evidence="2">
    <location>
        <begin position="1"/>
        <end position="29"/>
    </location>
</feature>
<reference evidence="5" key="1">
    <citation type="submission" date="2025-08" db="UniProtKB">
        <authorList>
            <consortium name="RefSeq"/>
        </authorList>
    </citation>
    <scope>IDENTIFICATION</scope>
    <source>
        <tissue evidence="5">Testes</tissue>
    </source>
</reference>
<keyword evidence="4" id="KW-1185">Reference proteome</keyword>
<dbReference type="Proteomes" id="UP000694865">
    <property type="component" value="Unplaced"/>
</dbReference>
<dbReference type="GeneID" id="102806947"/>
<dbReference type="InterPro" id="IPR001368">
    <property type="entry name" value="TNFR/NGFR_Cys_rich_reg"/>
</dbReference>
<proteinExistence type="predicted"/>
<evidence type="ECO:0000259" key="3">
    <source>
        <dbReference type="PROSITE" id="PS00652"/>
    </source>
</evidence>
<keyword evidence="1" id="KW-1133">Transmembrane helix</keyword>
<dbReference type="RefSeq" id="XP_006815638.1">
    <property type="nucleotide sequence ID" value="XM_006815575.1"/>
</dbReference>
<accession>A0ABM0M6J7</accession>
<gene>
    <name evidence="5" type="primary">LOC102806947</name>
</gene>
<dbReference type="PROSITE" id="PS00652">
    <property type="entry name" value="TNFR_NGFR_1"/>
    <property type="match status" value="1"/>
</dbReference>
<organism evidence="4 5">
    <name type="scientific">Saccoglossus kowalevskii</name>
    <name type="common">Acorn worm</name>
    <dbReference type="NCBI Taxonomy" id="10224"/>
    <lineage>
        <taxon>Eukaryota</taxon>
        <taxon>Metazoa</taxon>
        <taxon>Hemichordata</taxon>
        <taxon>Enteropneusta</taxon>
        <taxon>Harrimaniidae</taxon>
        <taxon>Saccoglossus</taxon>
    </lineage>
</organism>
<protein>
    <submittedName>
        <fullName evidence="5">Uncharacterized protein LOC102806947</fullName>
    </submittedName>
</protein>
<evidence type="ECO:0000256" key="2">
    <source>
        <dbReference type="SAM" id="SignalP"/>
    </source>
</evidence>
<evidence type="ECO:0000256" key="1">
    <source>
        <dbReference type="SAM" id="Phobius"/>
    </source>
</evidence>
<keyword evidence="2" id="KW-0732">Signal</keyword>
<name>A0ABM0M6J7_SACKO</name>
<feature type="domain" description="TNFR-Cys" evidence="3">
    <location>
        <begin position="32"/>
        <end position="68"/>
    </location>
</feature>
<evidence type="ECO:0000313" key="5">
    <source>
        <dbReference type="RefSeq" id="XP_006815638.1"/>
    </source>
</evidence>
<feature type="chain" id="PRO_5047239538" evidence="2">
    <location>
        <begin position="30"/>
        <end position="175"/>
    </location>
</feature>
<feature type="transmembrane region" description="Helical" evidence="1">
    <location>
        <begin position="143"/>
        <end position="168"/>
    </location>
</feature>
<sequence>MAGHTVSVMWVTEFLTLLILLVAIQVATRQQCGDGQFYRGEHFGCNPCKLCTSSDDIPGCEECYSRHCENGWFFHGKDYGCHPCSVCKTPDDLPGCDECDFSTSEPQTLTASDLKNDEAVISEVDDDVVNKDNRNSDGNPATVWVHITVAVGVALIGLMSALAVFALIHRRRRNT</sequence>